<comment type="caution">
    <text evidence="3">The sequence shown here is derived from an EMBL/GenBank/DDBJ whole genome shotgun (WGS) entry which is preliminary data.</text>
</comment>
<dbReference type="InterPro" id="IPR006015">
    <property type="entry name" value="Universal_stress_UspA"/>
</dbReference>
<gene>
    <name evidence="3" type="ORF">EJC49_22455</name>
</gene>
<comment type="similarity">
    <text evidence="1">Belongs to the universal stress protein A family.</text>
</comment>
<dbReference type="CDD" id="cd00293">
    <property type="entry name" value="USP-like"/>
    <property type="match status" value="2"/>
</dbReference>
<dbReference type="AlphaFoldDB" id="A0A3R9YNQ0"/>
<dbReference type="OrthoDB" id="9804721at2"/>
<dbReference type="SUPFAM" id="SSF52402">
    <property type="entry name" value="Adenine nucleotide alpha hydrolases-like"/>
    <property type="match status" value="2"/>
</dbReference>
<dbReference type="Proteomes" id="UP000278398">
    <property type="component" value="Unassembled WGS sequence"/>
</dbReference>
<evidence type="ECO:0000313" key="3">
    <source>
        <dbReference type="EMBL" id="RST83455.1"/>
    </source>
</evidence>
<sequence length="282" mass="30293">MSRLLAFVDGSVYAESVCRLAAWAAVRMGASLEIAHVLGRRMAGTFDLSGSLEVNQRAALLDEYARLDEQHAKLAQAKGRALLETARAIAAAAGVDQVETRLRNGDLLEALADLETDARMVIVGKRGEAADFAKLHLGSNLERIVRSSTRPVLVASRAYVPFDRFLIAFDGGKSASRAVDFVASSGLLKGLSATVLSVGADTAENRSRLDAPVRRLREAGFEVDGRLKPGDPDDVIGHHVETQGIGLLVMGAYGHSRIRSLVIGSTTEAMVRRCKVPVLMFR</sequence>
<evidence type="ECO:0000259" key="2">
    <source>
        <dbReference type="Pfam" id="PF00582"/>
    </source>
</evidence>
<keyword evidence="4" id="KW-1185">Reference proteome</keyword>
<reference evidence="3 4" key="1">
    <citation type="submission" date="2018-12" db="EMBL/GenBank/DDBJ databases">
        <title>Mesorhizobium carbonis sp. nov., isolated from coal mine water.</title>
        <authorList>
            <person name="Xin W."/>
            <person name="Xu Z."/>
            <person name="Xiang F."/>
            <person name="Zhang J."/>
            <person name="Xi L."/>
            <person name="Liu J."/>
        </authorList>
    </citation>
    <scope>NUCLEOTIDE SEQUENCE [LARGE SCALE GENOMIC DNA]</scope>
    <source>
        <strain evidence="3 4">B2.3</strain>
    </source>
</reference>
<dbReference type="EMBL" id="RWKW01000103">
    <property type="protein sequence ID" value="RST83455.1"/>
    <property type="molecule type" value="Genomic_DNA"/>
</dbReference>
<name>A0A3R9YNQ0_9HYPH</name>
<protein>
    <submittedName>
        <fullName evidence="3">Universal stress protein</fullName>
    </submittedName>
</protein>
<dbReference type="PANTHER" id="PTHR46268">
    <property type="entry name" value="STRESS RESPONSE PROTEIN NHAX"/>
    <property type="match status" value="1"/>
</dbReference>
<accession>A0A3R9YNQ0</accession>
<dbReference type="InterPro" id="IPR006016">
    <property type="entry name" value="UspA"/>
</dbReference>
<organism evidence="3 4">
    <name type="scientific">Aquibium carbonis</name>
    <dbReference type="NCBI Taxonomy" id="2495581"/>
    <lineage>
        <taxon>Bacteria</taxon>
        <taxon>Pseudomonadati</taxon>
        <taxon>Pseudomonadota</taxon>
        <taxon>Alphaproteobacteria</taxon>
        <taxon>Hyphomicrobiales</taxon>
        <taxon>Phyllobacteriaceae</taxon>
        <taxon>Aquibium</taxon>
    </lineage>
</organism>
<dbReference type="Gene3D" id="3.40.50.12370">
    <property type="match status" value="1"/>
</dbReference>
<dbReference type="Pfam" id="PF00582">
    <property type="entry name" value="Usp"/>
    <property type="match status" value="2"/>
</dbReference>
<evidence type="ECO:0000313" key="4">
    <source>
        <dbReference type="Proteomes" id="UP000278398"/>
    </source>
</evidence>
<feature type="domain" description="UspA" evidence="2">
    <location>
        <begin position="212"/>
        <end position="282"/>
    </location>
</feature>
<dbReference type="RefSeq" id="WP_126702164.1">
    <property type="nucleotide sequence ID" value="NZ_RWKW01000103.1"/>
</dbReference>
<proteinExistence type="inferred from homology"/>
<feature type="domain" description="UspA" evidence="2">
    <location>
        <begin position="2"/>
        <end position="154"/>
    </location>
</feature>
<dbReference type="PRINTS" id="PR01438">
    <property type="entry name" value="UNVRSLSTRESS"/>
</dbReference>
<dbReference type="PANTHER" id="PTHR46268:SF15">
    <property type="entry name" value="UNIVERSAL STRESS PROTEIN HP_0031"/>
    <property type="match status" value="1"/>
</dbReference>
<evidence type="ECO:0000256" key="1">
    <source>
        <dbReference type="ARBA" id="ARBA00008791"/>
    </source>
</evidence>